<dbReference type="OrthoDB" id="9993460at2759"/>
<dbReference type="Gene3D" id="3.40.50.11660">
    <property type="entry name" value="Glycosyl transferase family 10, C-terminal domain"/>
    <property type="match status" value="1"/>
</dbReference>
<organism evidence="14 15">
    <name type="scientific">Danaus chrysippus</name>
    <name type="common">African queen</name>
    <dbReference type="NCBI Taxonomy" id="151541"/>
    <lineage>
        <taxon>Eukaryota</taxon>
        <taxon>Metazoa</taxon>
        <taxon>Ecdysozoa</taxon>
        <taxon>Arthropoda</taxon>
        <taxon>Hexapoda</taxon>
        <taxon>Insecta</taxon>
        <taxon>Pterygota</taxon>
        <taxon>Neoptera</taxon>
        <taxon>Endopterygota</taxon>
        <taxon>Lepidoptera</taxon>
        <taxon>Glossata</taxon>
        <taxon>Ditrysia</taxon>
        <taxon>Papilionoidea</taxon>
        <taxon>Nymphalidae</taxon>
        <taxon>Danainae</taxon>
        <taxon>Danaini</taxon>
        <taxon>Danaina</taxon>
        <taxon>Danaus</taxon>
        <taxon>Anosia</taxon>
    </lineage>
</organism>
<keyword evidence="10" id="KW-0325">Glycoprotein</keyword>
<evidence type="ECO:0000259" key="12">
    <source>
        <dbReference type="Pfam" id="PF00852"/>
    </source>
</evidence>
<evidence type="ECO:0000256" key="9">
    <source>
        <dbReference type="ARBA" id="ARBA00023136"/>
    </source>
</evidence>
<reference evidence="14" key="1">
    <citation type="submission" date="2021-09" db="EMBL/GenBank/DDBJ databases">
        <authorList>
            <person name="Martin H S."/>
        </authorList>
    </citation>
    <scope>NUCLEOTIDE SEQUENCE</scope>
</reference>
<comment type="caution">
    <text evidence="14">The sequence shown here is derived from an EMBL/GenBank/DDBJ whole genome shotgun (WGS) entry which is preliminary data.</text>
</comment>
<keyword evidence="11" id="KW-0333">Golgi apparatus</keyword>
<dbReference type="FunFam" id="3.40.50.11660:FF:000002">
    <property type="entry name" value="Alpha-(1,3)-fucosyltransferase"/>
    <property type="match status" value="1"/>
</dbReference>
<dbReference type="GO" id="GO:0032580">
    <property type="term" value="C:Golgi cisterna membrane"/>
    <property type="evidence" value="ECO:0007669"/>
    <property type="project" value="UniProtKB-SubCell"/>
</dbReference>
<dbReference type="InterPro" id="IPR001503">
    <property type="entry name" value="Glyco_trans_10"/>
</dbReference>
<dbReference type="GO" id="GO:0046920">
    <property type="term" value="F:alpha-(1-&gt;3)-fucosyltransferase activity"/>
    <property type="evidence" value="ECO:0007669"/>
    <property type="project" value="TreeGrafter"/>
</dbReference>
<evidence type="ECO:0000313" key="15">
    <source>
        <dbReference type="Proteomes" id="UP000789524"/>
    </source>
</evidence>
<keyword evidence="8 11" id="KW-1133">Transmembrane helix</keyword>
<dbReference type="InterPro" id="IPR031481">
    <property type="entry name" value="Glyco_tran_10_N"/>
</dbReference>
<evidence type="ECO:0000256" key="2">
    <source>
        <dbReference type="ARBA" id="ARBA00004922"/>
    </source>
</evidence>
<dbReference type="InterPro" id="IPR055270">
    <property type="entry name" value="Glyco_tran_10_C"/>
</dbReference>
<dbReference type="Pfam" id="PF17039">
    <property type="entry name" value="Glyco_tran_10_N"/>
    <property type="match status" value="1"/>
</dbReference>
<dbReference type="UniPathway" id="UPA00378"/>
<evidence type="ECO:0000256" key="4">
    <source>
        <dbReference type="ARBA" id="ARBA00022676"/>
    </source>
</evidence>
<dbReference type="InterPro" id="IPR038577">
    <property type="entry name" value="GT10-like_C_sf"/>
</dbReference>
<evidence type="ECO:0000256" key="11">
    <source>
        <dbReference type="RuleBase" id="RU003832"/>
    </source>
</evidence>
<dbReference type="PANTHER" id="PTHR11929">
    <property type="entry name" value="ALPHA- 1,3 -FUCOSYLTRANSFERASE"/>
    <property type="match status" value="1"/>
</dbReference>
<dbReference type="PANTHER" id="PTHR11929:SF194">
    <property type="entry name" value="ALPHA-(1,3)-FUCOSYLTRANSFERASE 10"/>
    <property type="match status" value="1"/>
</dbReference>
<dbReference type="EC" id="2.4.1.-" evidence="11"/>
<comment type="caution">
    <text evidence="11">Lacks conserved residue(s) required for the propagation of feature annotation.</text>
</comment>
<keyword evidence="4 11" id="KW-0328">Glycosyltransferase</keyword>
<accession>A0A8J2R4Z1</accession>
<evidence type="ECO:0000259" key="13">
    <source>
        <dbReference type="Pfam" id="PF17039"/>
    </source>
</evidence>
<keyword evidence="15" id="KW-1185">Reference proteome</keyword>
<evidence type="ECO:0000256" key="5">
    <source>
        <dbReference type="ARBA" id="ARBA00022679"/>
    </source>
</evidence>
<evidence type="ECO:0000256" key="6">
    <source>
        <dbReference type="ARBA" id="ARBA00022692"/>
    </source>
</evidence>
<keyword evidence="7" id="KW-0735">Signal-anchor</keyword>
<sequence length="419" mass="49353">MHCLAVAPALVMSVMFVVLYLVDQVHNLAEQLYLFFLIILNISAIAVVFLESEPSRFPGTTGTLSCQDVKCDIYSRNEVKIPNVDAFLFYASNIEFEDLPLPRKVNDIWGLYHEESPRNVEELMHENGLYLFNYSATFSRYSDVQFPLQYLESLDDITTTKYFVKTKDKNELLKDISPILYLQTDCETATERDEYVKELMKYIKIDSYGACLKNKEMPKRFTDDYLNNLNDDDFLHFISRYKFVIAIENGVCDDYITEKLWRAIKVGSVPIYFGSPTIRDWLPNEKSAILIEDHPTPQRMSEYLNRLINDDNLYNSHLIHKIDKQINNQRLLEDYNTKPWQRDHILAANKFECFVCKRIHEMRQKVFSPQIINKSHYNCPKPISALTLQVNPSNDWVYSWYRAKERAEDIYKRVENNRN</sequence>
<comment type="pathway">
    <text evidence="2">Protein modification; protein glycosylation.</text>
</comment>
<keyword evidence="6 11" id="KW-0812">Transmembrane</keyword>
<dbReference type="Proteomes" id="UP000789524">
    <property type="component" value="Unassembled WGS sequence"/>
</dbReference>
<dbReference type="EMBL" id="CAKASE010000082">
    <property type="protein sequence ID" value="CAG9584854.1"/>
    <property type="molecule type" value="Genomic_DNA"/>
</dbReference>
<evidence type="ECO:0000256" key="10">
    <source>
        <dbReference type="ARBA" id="ARBA00023180"/>
    </source>
</evidence>
<evidence type="ECO:0000256" key="1">
    <source>
        <dbReference type="ARBA" id="ARBA00004447"/>
    </source>
</evidence>
<keyword evidence="9 11" id="KW-0472">Membrane</keyword>
<evidence type="ECO:0000256" key="3">
    <source>
        <dbReference type="ARBA" id="ARBA00008919"/>
    </source>
</evidence>
<evidence type="ECO:0000313" key="14">
    <source>
        <dbReference type="EMBL" id="CAG9584854.1"/>
    </source>
</evidence>
<gene>
    <name evidence="14" type="ORF">DCHRY22_LOCUS15365</name>
</gene>
<evidence type="ECO:0000256" key="8">
    <source>
        <dbReference type="ARBA" id="ARBA00022989"/>
    </source>
</evidence>
<keyword evidence="5 11" id="KW-0808">Transferase</keyword>
<dbReference type="AlphaFoldDB" id="A0A8J2R4Z1"/>
<evidence type="ECO:0000256" key="7">
    <source>
        <dbReference type="ARBA" id="ARBA00022968"/>
    </source>
</evidence>
<dbReference type="SUPFAM" id="SSF53756">
    <property type="entry name" value="UDP-Glycosyltransferase/glycogen phosphorylase"/>
    <property type="match status" value="1"/>
</dbReference>
<feature type="domain" description="Fucosyltransferase N-terminal" evidence="13">
    <location>
        <begin position="65"/>
        <end position="147"/>
    </location>
</feature>
<feature type="transmembrane region" description="Helical" evidence="11">
    <location>
        <begin position="6"/>
        <end position="23"/>
    </location>
</feature>
<comment type="similarity">
    <text evidence="3 11">Belongs to the glycosyltransferase 10 family.</text>
</comment>
<proteinExistence type="inferred from homology"/>
<comment type="subcellular location">
    <subcellularLocation>
        <location evidence="1 11">Golgi apparatus</location>
        <location evidence="1 11">Golgi stack membrane</location>
        <topology evidence="1 11">Single-pass type II membrane protein</topology>
    </subcellularLocation>
</comment>
<name>A0A8J2R4Z1_9NEOP</name>
<protein>
    <recommendedName>
        <fullName evidence="11">Fucosyltransferase</fullName>
        <ecNumber evidence="11">2.4.1.-</ecNumber>
    </recommendedName>
</protein>
<dbReference type="Pfam" id="PF00852">
    <property type="entry name" value="Glyco_transf_10"/>
    <property type="match status" value="1"/>
</dbReference>
<feature type="transmembrane region" description="Helical" evidence="11">
    <location>
        <begin position="32"/>
        <end position="50"/>
    </location>
</feature>
<feature type="domain" description="Fucosyltransferase C-terminal" evidence="12">
    <location>
        <begin position="180"/>
        <end position="364"/>
    </location>
</feature>